<comment type="function">
    <text evidence="8">3'-5' exoribonuclease that releases 5'-nucleoside monophosphates and is involved in maturation of structured RNAs.</text>
</comment>
<dbReference type="AlphaFoldDB" id="A0A0H3XLR5"/>
<dbReference type="KEGG" id="seri:SERIO_v1c01300"/>
<dbReference type="InterPro" id="IPR011129">
    <property type="entry name" value="CSD"/>
</dbReference>
<feature type="domain" description="S1 motif" evidence="10">
    <location>
        <begin position="623"/>
        <end position="703"/>
    </location>
</feature>
<comment type="similarity">
    <text evidence="8">Belongs to the RNR ribonuclease family. RNase R subfamily.</text>
</comment>
<dbReference type="STRING" id="315358.SERIO_v1c01300"/>
<dbReference type="InterPro" id="IPR022966">
    <property type="entry name" value="RNase_II/R_CS"/>
</dbReference>
<dbReference type="GO" id="GO:0008859">
    <property type="term" value="F:exoribonuclease II activity"/>
    <property type="evidence" value="ECO:0007669"/>
    <property type="project" value="UniProtKB-UniRule"/>
</dbReference>
<evidence type="ECO:0000256" key="6">
    <source>
        <dbReference type="ARBA" id="ARBA00022839"/>
    </source>
</evidence>
<dbReference type="GO" id="GO:0005829">
    <property type="term" value="C:cytosol"/>
    <property type="evidence" value="ECO:0007669"/>
    <property type="project" value="TreeGrafter"/>
</dbReference>
<evidence type="ECO:0000256" key="4">
    <source>
        <dbReference type="ARBA" id="ARBA00022722"/>
    </source>
</evidence>
<evidence type="ECO:0000259" key="10">
    <source>
        <dbReference type="PROSITE" id="PS50126"/>
    </source>
</evidence>
<dbReference type="InterPro" id="IPR050180">
    <property type="entry name" value="RNR_Ribonuclease"/>
</dbReference>
<dbReference type="NCBIfam" id="TIGR00358">
    <property type="entry name" value="3_prime_RNase"/>
    <property type="match status" value="1"/>
</dbReference>
<dbReference type="EC" id="3.1.13.1" evidence="8"/>
<dbReference type="InterPro" id="IPR011805">
    <property type="entry name" value="RNase_R"/>
</dbReference>
<dbReference type="SMART" id="SM00316">
    <property type="entry name" value="S1"/>
    <property type="match status" value="1"/>
</dbReference>
<dbReference type="GO" id="GO:0006402">
    <property type="term" value="P:mRNA catabolic process"/>
    <property type="evidence" value="ECO:0007669"/>
    <property type="project" value="TreeGrafter"/>
</dbReference>
<dbReference type="Pfam" id="PF00575">
    <property type="entry name" value="S1"/>
    <property type="match status" value="1"/>
</dbReference>
<dbReference type="InterPro" id="IPR003029">
    <property type="entry name" value="S1_domain"/>
</dbReference>
<dbReference type="GO" id="GO:0003723">
    <property type="term" value="F:RNA binding"/>
    <property type="evidence" value="ECO:0007669"/>
    <property type="project" value="UniProtKB-UniRule"/>
</dbReference>
<accession>A0A0H3XLR5</accession>
<evidence type="ECO:0000313" key="12">
    <source>
        <dbReference type="Proteomes" id="UP000035661"/>
    </source>
</evidence>
<evidence type="ECO:0000256" key="1">
    <source>
        <dbReference type="ARBA" id="ARBA00001849"/>
    </source>
</evidence>
<dbReference type="SMART" id="SM00357">
    <property type="entry name" value="CSP"/>
    <property type="match status" value="1"/>
</dbReference>
<evidence type="ECO:0000313" key="11">
    <source>
        <dbReference type="EMBL" id="AKM53727.1"/>
    </source>
</evidence>
<name>A0A0H3XLR5_9MOLU</name>
<dbReference type="Pfam" id="PF17876">
    <property type="entry name" value="CSD2"/>
    <property type="match status" value="1"/>
</dbReference>
<dbReference type="Pfam" id="PF08206">
    <property type="entry name" value="OB_RNB"/>
    <property type="match status" value="1"/>
</dbReference>
<dbReference type="CDD" id="cd04471">
    <property type="entry name" value="S1_RNase_R"/>
    <property type="match status" value="1"/>
</dbReference>
<dbReference type="EMBL" id="CP011856">
    <property type="protein sequence ID" value="AKM53727.1"/>
    <property type="molecule type" value="Genomic_DNA"/>
</dbReference>
<sequence>MQNKIIEILRAKNKPLDTIELTTLLKIDNLEDNKQMLKILVELENQNIIAVNSNHKFYYLNPKIYLQGVISINKKGFGFVKINNSQEEYYVHQKDLNNALDGDQVIFVLKSKSPNNGKKVEARIVKIIKRNLEYIMGVVKKNKNNKKYLEVLNNKLQQYKAEILNLKAALENTVVKAAIIKANSNSNTMQVKILEVIGNVNQPGVDILTVLHEFNIKVKFDNETLQEANQIAPSVSLHDPLLFTTRKDLRDELLVTIDGNDSKDFDDAICVTENQDGTYRLLVAIADVAHYVTANSFLDKEAFARECSVYLIDRVVPMLPERLSNGICSLNPHEIRLVMCCEMIIDKKGEVIGSSIFEGVMESKARLTYENVNKLFKGEPTTIAPEISNMLYQARRLYKVLLAKKNHDGVVDFDLDEPKFITNKEGKIIDIVNRPRDEAEKLIEQFMIRANETVAETVFWMDLPFIYRVHDQPKEKKLRELYTQLSLMGLNIKGKLENIHSKDIQQVLDKLRDQENFKVISALFLRSMEKAKYSAVNDGHFGLASKCYTHFTSPIRRYPDLIVHRLLKEYLINNKINAKVIEENREFTLLASEQSSNCEVKAMECEREVDQMKEAEYMEDKVGMTFPGIISGVTAFGIFVQLENTIEGLVHISDLRDDFYIFDEKTLTLIGERKKQRLTLGKRVKIKVKKASKQLRQIDFTLIN</sequence>
<dbReference type="PROSITE" id="PS50126">
    <property type="entry name" value="S1"/>
    <property type="match status" value="1"/>
</dbReference>
<gene>
    <name evidence="8 11" type="primary">rnr</name>
    <name evidence="11" type="ORF">SERIO_v1c01300</name>
</gene>
<keyword evidence="5 8" id="KW-0378">Hydrolase</keyword>
<evidence type="ECO:0000256" key="7">
    <source>
        <dbReference type="ARBA" id="ARBA00022884"/>
    </source>
</evidence>
<dbReference type="InterPro" id="IPR001900">
    <property type="entry name" value="RNase_II/R"/>
</dbReference>
<comment type="catalytic activity">
    <reaction evidence="1 8">
        <text>Exonucleolytic cleavage in the 3'- to 5'-direction to yield nucleoside 5'-phosphates.</text>
        <dbReference type="EC" id="3.1.13.1"/>
    </reaction>
</comment>
<dbReference type="InterPro" id="IPR040476">
    <property type="entry name" value="CSD2"/>
</dbReference>
<proteinExistence type="inferred from homology"/>
<dbReference type="PROSITE" id="PS01175">
    <property type="entry name" value="RIBONUCLEASE_II"/>
    <property type="match status" value="1"/>
</dbReference>
<keyword evidence="6 8" id="KW-0269">Exonuclease</keyword>
<comment type="subcellular location">
    <subcellularLocation>
        <location evidence="2 8">Cytoplasm</location>
    </subcellularLocation>
</comment>
<evidence type="ECO:0000256" key="9">
    <source>
        <dbReference type="SAM" id="Coils"/>
    </source>
</evidence>
<dbReference type="Gene3D" id="2.40.50.140">
    <property type="entry name" value="Nucleic acid-binding proteins"/>
    <property type="match status" value="2"/>
</dbReference>
<keyword evidence="3 8" id="KW-0963">Cytoplasm</keyword>
<dbReference type="PANTHER" id="PTHR23355:SF9">
    <property type="entry name" value="DIS3-LIKE EXONUCLEASE 2"/>
    <property type="match status" value="1"/>
</dbReference>
<evidence type="ECO:0000256" key="8">
    <source>
        <dbReference type="HAMAP-Rule" id="MF_01895"/>
    </source>
</evidence>
<dbReference type="PATRIC" id="fig|743698.3.peg.132"/>
<keyword evidence="12" id="KW-1185">Reference proteome</keyword>
<dbReference type="Proteomes" id="UP000035661">
    <property type="component" value="Chromosome"/>
</dbReference>
<dbReference type="Pfam" id="PF00773">
    <property type="entry name" value="RNB"/>
    <property type="match status" value="1"/>
</dbReference>
<dbReference type="NCBIfam" id="TIGR02063">
    <property type="entry name" value="RNase_R"/>
    <property type="match status" value="1"/>
</dbReference>
<dbReference type="InterPro" id="IPR013223">
    <property type="entry name" value="RNase_B_OB_dom"/>
</dbReference>
<dbReference type="SUPFAM" id="SSF50249">
    <property type="entry name" value="Nucleic acid-binding proteins"/>
    <property type="match status" value="4"/>
</dbReference>
<keyword evidence="4 8" id="KW-0540">Nuclease</keyword>
<dbReference type="HAMAP" id="MF_01895">
    <property type="entry name" value="RNase_R"/>
    <property type="match status" value="1"/>
</dbReference>
<dbReference type="InterPro" id="IPR004476">
    <property type="entry name" value="RNase_II/RNase_R"/>
</dbReference>
<dbReference type="PANTHER" id="PTHR23355">
    <property type="entry name" value="RIBONUCLEASE"/>
    <property type="match status" value="1"/>
</dbReference>
<reference evidence="11 12" key="1">
    <citation type="journal article" date="2015" name="Genome Biol. Evol.">
        <title>Found and Lost: The Fates of Horizontally Acquired Genes in Arthropod-Symbiotic Spiroplasma.</title>
        <authorList>
            <person name="Lo W.S."/>
            <person name="Gasparich G.E."/>
            <person name="Kuo C.H."/>
        </authorList>
    </citation>
    <scope>NUCLEOTIDE SEQUENCE [LARGE SCALE GENOMIC DNA]</scope>
    <source>
        <strain evidence="12">TDA-040725-5</strain>
    </source>
</reference>
<protein>
    <recommendedName>
        <fullName evidence="8">Ribonuclease R</fullName>
        <shortName evidence="8">RNase R</shortName>
        <ecNumber evidence="8">3.1.13.1</ecNumber>
    </recommendedName>
</protein>
<organism evidence="11 12">
    <name type="scientific">Spiroplasma eriocheiris</name>
    <dbReference type="NCBI Taxonomy" id="315358"/>
    <lineage>
        <taxon>Bacteria</taxon>
        <taxon>Bacillati</taxon>
        <taxon>Mycoplasmatota</taxon>
        <taxon>Mollicutes</taxon>
        <taxon>Entomoplasmatales</taxon>
        <taxon>Spiroplasmataceae</taxon>
        <taxon>Spiroplasma</taxon>
    </lineage>
</organism>
<dbReference type="InterPro" id="IPR012340">
    <property type="entry name" value="NA-bd_OB-fold"/>
</dbReference>
<evidence type="ECO:0000256" key="3">
    <source>
        <dbReference type="ARBA" id="ARBA00022490"/>
    </source>
</evidence>
<evidence type="ECO:0000256" key="5">
    <source>
        <dbReference type="ARBA" id="ARBA00022801"/>
    </source>
</evidence>
<keyword evidence="9" id="KW-0175">Coiled coil</keyword>
<feature type="coiled-coil region" evidence="9">
    <location>
        <begin position="142"/>
        <end position="176"/>
    </location>
</feature>
<evidence type="ECO:0000256" key="2">
    <source>
        <dbReference type="ARBA" id="ARBA00004496"/>
    </source>
</evidence>
<dbReference type="RefSeq" id="WP_047791003.1">
    <property type="nucleotide sequence ID" value="NZ_CP011856.1"/>
</dbReference>
<dbReference type="SMART" id="SM00955">
    <property type="entry name" value="RNB"/>
    <property type="match status" value="1"/>
</dbReference>
<keyword evidence="7 8" id="KW-0694">RNA-binding</keyword>
<reference evidence="12" key="2">
    <citation type="submission" date="2015-06" db="EMBL/GenBank/DDBJ databases">
        <title>Complete genome sequence of Spiroplasma eriocheiris TDA-040725-5 (DSM 21848).</title>
        <authorList>
            <person name="Lo W.-S."/>
            <person name="Kuo C.-H."/>
        </authorList>
    </citation>
    <scope>NUCLEOTIDE SEQUENCE [LARGE SCALE GENOMIC DNA]</scope>
    <source>
        <strain evidence="12">TDA-040725-5</strain>
    </source>
</reference>